<feature type="compositionally biased region" description="Low complexity" evidence="1">
    <location>
        <begin position="137"/>
        <end position="157"/>
    </location>
</feature>
<reference evidence="2" key="1">
    <citation type="journal article" date="2022" name="bioRxiv">
        <title>Sequencing and chromosome-scale assembly of the giantPleurodeles waltlgenome.</title>
        <authorList>
            <person name="Brown T."/>
            <person name="Elewa A."/>
            <person name="Iarovenko S."/>
            <person name="Subramanian E."/>
            <person name="Araus A.J."/>
            <person name="Petzold A."/>
            <person name="Susuki M."/>
            <person name="Suzuki K.-i.T."/>
            <person name="Hayashi T."/>
            <person name="Toyoda A."/>
            <person name="Oliveira C."/>
            <person name="Osipova E."/>
            <person name="Leigh N.D."/>
            <person name="Simon A."/>
            <person name="Yun M.H."/>
        </authorList>
    </citation>
    <scope>NUCLEOTIDE SEQUENCE</scope>
    <source>
        <strain evidence="2">20211129_DDA</strain>
        <tissue evidence="2">Liver</tissue>
    </source>
</reference>
<evidence type="ECO:0000313" key="2">
    <source>
        <dbReference type="EMBL" id="KAJ1201923.1"/>
    </source>
</evidence>
<organism evidence="2 3">
    <name type="scientific">Pleurodeles waltl</name>
    <name type="common">Iberian ribbed newt</name>
    <dbReference type="NCBI Taxonomy" id="8319"/>
    <lineage>
        <taxon>Eukaryota</taxon>
        <taxon>Metazoa</taxon>
        <taxon>Chordata</taxon>
        <taxon>Craniata</taxon>
        <taxon>Vertebrata</taxon>
        <taxon>Euteleostomi</taxon>
        <taxon>Amphibia</taxon>
        <taxon>Batrachia</taxon>
        <taxon>Caudata</taxon>
        <taxon>Salamandroidea</taxon>
        <taxon>Salamandridae</taxon>
        <taxon>Pleurodelinae</taxon>
        <taxon>Pleurodeles</taxon>
    </lineage>
</organism>
<dbReference type="Proteomes" id="UP001066276">
    <property type="component" value="Chromosome 2_1"/>
</dbReference>
<feature type="compositionally biased region" description="Polar residues" evidence="1">
    <location>
        <begin position="46"/>
        <end position="65"/>
    </location>
</feature>
<feature type="region of interest" description="Disordered" evidence="1">
    <location>
        <begin position="35"/>
        <end position="74"/>
    </location>
</feature>
<proteinExistence type="predicted"/>
<gene>
    <name evidence="2" type="ORF">NDU88_005727</name>
</gene>
<comment type="caution">
    <text evidence="2">The sequence shown here is derived from an EMBL/GenBank/DDBJ whole genome shotgun (WGS) entry which is preliminary data.</text>
</comment>
<name>A0AAV7VNR4_PLEWA</name>
<accession>A0AAV7VNR4</accession>
<evidence type="ECO:0000313" key="3">
    <source>
        <dbReference type="Proteomes" id="UP001066276"/>
    </source>
</evidence>
<sequence>MLISGERAHSDGVREISHESDSLLIVLQGDDGVPLGVSGNREDQKLSNNEEVNMPISKSRQSRPVESNAGVQDIQGEVDIPPVLCVGDSSYMVQSLEAGAKKTGMRKNAPDWSKDGGDKFYSLTEESDATSSGCNQSETGGSISSESGSASLTAESTVRQQWRQH</sequence>
<evidence type="ECO:0000256" key="1">
    <source>
        <dbReference type="SAM" id="MobiDB-lite"/>
    </source>
</evidence>
<protein>
    <submittedName>
        <fullName evidence="2">Uncharacterized protein</fullName>
    </submittedName>
</protein>
<dbReference type="AlphaFoldDB" id="A0AAV7VNR4"/>
<feature type="compositionally biased region" description="Basic and acidic residues" evidence="1">
    <location>
        <begin position="108"/>
        <end position="118"/>
    </location>
</feature>
<dbReference type="EMBL" id="JANPWB010000003">
    <property type="protein sequence ID" value="KAJ1201923.1"/>
    <property type="molecule type" value="Genomic_DNA"/>
</dbReference>
<keyword evidence="3" id="KW-1185">Reference proteome</keyword>
<feature type="region of interest" description="Disordered" evidence="1">
    <location>
        <begin position="98"/>
        <end position="165"/>
    </location>
</feature>